<gene>
    <name evidence="1" type="ORF">D515_01965</name>
</gene>
<keyword evidence="2" id="KW-1185">Reference proteome</keyword>
<accession>R1IEW2</accession>
<evidence type="ECO:0000313" key="2">
    <source>
        <dbReference type="Proteomes" id="UP000011223"/>
    </source>
</evidence>
<dbReference type="AlphaFoldDB" id="R1IEW2"/>
<organism evidence="1 2">
    <name type="scientific">Grimontia indica</name>
    <dbReference type="NCBI Taxonomy" id="1056512"/>
    <lineage>
        <taxon>Bacteria</taxon>
        <taxon>Pseudomonadati</taxon>
        <taxon>Pseudomonadota</taxon>
        <taxon>Gammaproteobacteria</taxon>
        <taxon>Vibrionales</taxon>
        <taxon>Vibrionaceae</taxon>
        <taxon>Grimontia</taxon>
    </lineage>
</organism>
<comment type="caution">
    <text evidence="1">The sequence shown here is derived from an EMBL/GenBank/DDBJ whole genome shotgun (WGS) entry which is preliminary data.</text>
</comment>
<sequence>MFTTTSLPNLRVATLNTKAGVIGKSAGKSWSTPPSHREIPVESLRVISAET</sequence>
<dbReference type="Proteomes" id="UP000011223">
    <property type="component" value="Unassembled WGS sequence"/>
</dbReference>
<proteinExistence type="predicted"/>
<protein>
    <submittedName>
        <fullName evidence="1">Uncharacterized protein</fullName>
    </submittedName>
</protein>
<dbReference type="EMBL" id="ANFM02000022">
    <property type="protein sequence ID" value="EOD79301.1"/>
    <property type="molecule type" value="Genomic_DNA"/>
</dbReference>
<reference evidence="1 2" key="1">
    <citation type="journal article" date="2014" name="PLoS ONE">
        <title>Grimontia indica AK16(T), sp. nov., Isolated from a Seawater Sample Reports the Presence of Pathogenic Genes Similar to Vibrio Genus.</title>
        <authorList>
            <person name="Singh A."/>
            <person name="Vaidya B."/>
            <person name="Khatri I."/>
            <person name="Srinivas T.N."/>
            <person name="Subramanian S."/>
            <person name="Korpole S."/>
            <person name="Pinnaka A.K."/>
        </authorList>
    </citation>
    <scope>NUCLEOTIDE SEQUENCE [LARGE SCALE GENOMIC DNA]</scope>
    <source>
        <strain evidence="1 2">AK16</strain>
    </source>
</reference>
<name>R1IEW2_9GAMM</name>
<evidence type="ECO:0000313" key="1">
    <source>
        <dbReference type="EMBL" id="EOD79301.1"/>
    </source>
</evidence>